<dbReference type="AlphaFoldDB" id="A0A167LHF6"/>
<evidence type="ECO:0000259" key="2">
    <source>
        <dbReference type="Pfam" id="PF06911"/>
    </source>
</evidence>
<proteinExistence type="predicted"/>
<dbReference type="Proteomes" id="UP000077315">
    <property type="component" value="Unassembled WGS sequence"/>
</dbReference>
<sequence length="465" mass="50636">MNPETQVNLSQDNLSYLCSVNGVSIQVFEQGKLSLFTEGQIVAYITSQPLPQQAIILQVWDNYSHQTATIVLLSNTRAWLQEDRILVFPREQGGGLWRLDCRQSDPTAFAALQDVLTYFIKYENRHNMRNTLAMMSPVSCQVTQVVANDIHLDANDQNAGTLEDPVAAEEAKIGQKLPVTVDRFDIQGDHDPAKIQKVKLLHQSSSAIVTGSGWLASALVFAGNTLAKGIQSGSEMIEKRVEPSQNPVRLSEGERQVLDSIADTTNLVCKTGVSLMDKAVSATVNGISNLCESTEQQQRSRDPVAQAGRSFGISALRAAATVLGGVATAASAVIGSSRDGIVHIVHRKYGEDAGYVAQRTMGSAADIADTLVYFDAGGIARRVLTSSAHAISAYHANRNGPTTQREIVFEVDHDEDQHQDEKGKGSYHQYQHQEEHQDYNNHQNSFSEACVSSSSSAKPIRSVDV</sequence>
<dbReference type="InterPro" id="IPR045036">
    <property type="entry name" value="Spartin-like"/>
</dbReference>
<dbReference type="InParanoid" id="A0A167LHF6"/>
<dbReference type="Pfam" id="PF06911">
    <property type="entry name" value="Senescence"/>
    <property type="match status" value="1"/>
</dbReference>
<dbReference type="STRING" id="763407.A0A167LHF6"/>
<dbReference type="GeneID" id="29000344"/>
<feature type="compositionally biased region" description="Low complexity" evidence="1">
    <location>
        <begin position="445"/>
        <end position="456"/>
    </location>
</feature>
<reference evidence="4" key="1">
    <citation type="submission" date="2015-06" db="EMBL/GenBank/DDBJ databases">
        <title>Expansion of signal transduction pathways in fungi by whole-genome duplication.</title>
        <authorList>
            <consortium name="DOE Joint Genome Institute"/>
            <person name="Corrochano L.M."/>
            <person name="Kuo A."/>
            <person name="Marcet-Houben M."/>
            <person name="Polaino S."/>
            <person name="Salamov A."/>
            <person name="Villalobos J.M."/>
            <person name="Alvarez M.I."/>
            <person name="Avalos J."/>
            <person name="Benito E.P."/>
            <person name="Benoit I."/>
            <person name="Burger G."/>
            <person name="Camino L.P."/>
            <person name="Canovas D."/>
            <person name="Cerda-Olmedo E."/>
            <person name="Cheng J.-F."/>
            <person name="Dominguez A."/>
            <person name="Elias M."/>
            <person name="Eslava A.P."/>
            <person name="Glaser F."/>
            <person name="Grimwood J."/>
            <person name="Gutierrez G."/>
            <person name="Heitman J."/>
            <person name="Henrissat B."/>
            <person name="Iturriaga E.A."/>
            <person name="Lang B.F."/>
            <person name="Lavin J.L."/>
            <person name="Lee S."/>
            <person name="Li W."/>
            <person name="Lindquist E."/>
            <person name="Lopez-Garcia S."/>
            <person name="Luque E.M."/>
            <person name="Marcos A.T."/>
            <person name="Martin J."/>
            <person name="McCluskey K."/>
            <person name="Medina H.R."/>
            <person name="Miralles-Duran A."/>
            <person name="Miyazaki A."/>
            <person name="Munoz-Torres E."/>
            <person name="Oguiza J.A."/>
            <person name="Ohm R."/>
            <person name="Olmedo M."/>
            <person name="Orejas M."/>
            <person name="Ortiz-Castellanos L."/>
            <person name="Pisabarro A.G."/>
            <person name="Rodriguez-Romero J."/>
            <person name="Ruiz-Herrera J."/>
            <person name="Ruiz-Vazquez R."/>
            <person name="Sanz C."/>
            <person name="Schackwitz W."/>
            <person name="Schmutz J."/>
            <person name="Shahriari M."/>
            <person name="Shelest E."/>
            <person name="Silva-Franco F."/>
            <person name="Soanes D."/>
            <person name="Syed K."/>
            <person name="Tagua V.G."/>
            <person name="Talbot N.J."/>
            <person name="Thon M."/>
            <person name="De vries R.P."/>
            <person name="Wiebenga A."/>
            <person name="Yadav J.S."/>
            <person name="Braun E.L."/>
            <person name="Baker S."/>
            <person name="Garre V."/>
            <person name="Horwitz B."/>
            <person name="Torres-Martinez S."/>
            <person name="Idnurm A."/>
            <person name="Herrera-Estrella A."/>
            <person name="Gabaldon T."/>
            <person name="Grigoriev I.V."/>
        </authorList>
    </citation>
    <scope>NUCLEOTIDE SEQUENCE [LARGE SCALE GENOMIC DNA]</scope>
    <source>
        <strain evidence="4">NRRL 1555(-)</strain>
    </source>
</reference>
<dbReference type="PANTHER" id="PTHR21068:SF43">
    <property type="entry name" value="SPARTIN"/>
    <property type="match status" value="1"/>
</dbReference>
<accession>A0A167LHF6</accession>
<dbReference type="PANTHER" id="PTHR21068">
    <property type="entry name" value="SPARTIN"/>
    <property type="match status" value="1"/>
</dbReference>
<dbReference type="EMBL" id="KV440988">
    <property type="protein sequence ID" value="OAD70467.1"/>
    <property type="molecule type" value="Genomic_DNA"/>
</dbReference>
<dbReference type="GO" id="GO:0051301">
    <property type="term" value="P:cell division"/>
    <property type="evidence" value="ECO:0007669"/>
    <property type="project" value="TreeGrafter"/>
</dbReference>
<feature type="domain" description="Senescence" evidence="2">
    <location>
        <begin position="206"/>
        <end position="388"/>
    </location>
</feature>
<organism evidence="3 4">
    <name type="scientific">Phycomyces blakesleeanus (strain ATCC 8743b / DSM 1359 / FGSC 10004 / NBRC 33097 / NRRL 1555)</name>
    <dbReference type="NCBI Taxonomy" id="763407"/>
    <lineage>
        <taxon>Eukaryota</taxon>
        <taxon>Fungi</taxon>
        <taxon>Fungi incertae sedis</taxon>
        <taxon>Mucoromycota</taxon>
        <taxon>Mucoromycotina</taxon>
        <taxon>Mucoromycetes</taxon>
        <taxon>Mucorales</taxon>
        <taxon>Phycomycetaceae</taxon>
        <taxon>Phycomyces</taxon>
    </lineage>
</organism>
<gene>
    <name evidence="3" type="ORF">PHYBLDRAFT_187923</name>
</gene>
<feature type="compositionally biased region" description="Basic and acidic residues" evidence="1">
    <location>
        <begin position="414"/>
        <end position="424"/>
    </location>
</feature>
<dbReference type="RefSeq" id="XP_018288507.1">
    <property type="nucleotide sequence ID" value="XM_018439438.1"/>
</dbReference>
<keyword evidence="4" id="KW-1185">Reference proteome</keyword>
<evidence type="ECO:0000313" key="3">
    <source>
        <dbReference type="EMBL" id="OAD70467.1"/>
    </source>
</evidence>
<protein>
    <recommendedName>
        <fullName evidence="2">Senescence domain-containing protein</fullName>
    </recommendedName>
</protein>
<evidence type="ECO:0000256" key="1">
    <source>
        <dbReference type="SAM" id="MobiDB-lite"/>
    </source>
</evidence>
<dbReference type="InterPro" id="IPR009686">
    <property type="entry name" value="Senescence/spartin_C"/>
</dbReference>
<evidence type="ECO:0000313" key="4">
    <source>
        <dbReference type="Proteomes" id="UP000077315"/>
    </source>
</evidence>
<feature type="region of interest" description="Disordered" evidence="1">
    <location>
        <begin position="414"/>
        <end position="465"/>
    </location>
</feature>
<dbReference type="OrthoDB" id="20821at2759"/>
<name>A0A167LHF6_PHYB8</name>
<dbReference type="GO" id="GO:0005886">
    <property type="term" value="C:plasma membrane"/>
    <property type="evidence" value="ECO:0007669"/>
    <property type="project" value="TreeGrafter"/>
</dbReference>
<dbReference type="VEuPathDB" id="FungiDB:PHYBLDRAFT_187923"/>